<reference evidence="2" key="1">
    <citation type="submission" date="2023-06" db="EMBL/GenBank/DDBJ databases">
        <authorList>
            <person name="Delattre M."/>
        </authorList>
    </citation>
    <scope>NUCLEOTIDE SEQUENCE</scope>
    <source>
        <strain evidence="2">AF72</strain>
    </source>
</reference>
<feature type="region of interest" description="Disordered" evidence="1">
    <location>
        <begin position="89"/>
        <end position="108"/>
    </location>
</feature>
<dbReference type="AlphaFoldDB" id="A0AA36G438"/>
<feature type="non-terminal residue" evidence="2">
    <location>
        <position position="1"/>
    </location>
</feature>
<comment type="caution">
    <text evidence="2">The sequence shown here is derived from an EMBL/GenBank/DDBJ whole genome shotgun (WGS) entry which is preliminary data.</text>
</comment>
<keyword evidence="3" id="KW-1185">Reference proteome</keyword>
<dbReference type="EMBL" id="CATQJA010002654">
    <property type="protein sequence ID" value="CAJ0578779.1"/>
    <property type="molecule type" value="Genomic_DNA"/>
</dbReference>
<name>A0AA36G438_9BILA</name>
<evidence type="ECO:0000313" key="3">
    <source>
        <dbReference type="Proteomes" id="UP001177023"/>
    </source>
</evidence>
<gene>
    <name evidence="2" type="ORF">MSPICULIGERA_LOCUS17020</name>
</gene>
<evidence type="ECO:0000313" key="2">
    <source>
        <dbReference type="EMBL" id="CAJ0578779.1"/>
    </source>
</evidence>
<accession>A0AA36G438</accession>
<sequence>MSPRGVAVLGQASPRSVVSVNGATKEEELVVDMTEACKGVQCEAYACRIERLNSLPQLTQPSAVIHVKDDKPAASDSAVNFREPGANVVPGIELTPRGGEGGHPSLDIGAAKESTTIYERRALTKEEQQRDTKRRVLDDQRSQQVPTFLGQWRSHLCLVMDSSGGHAARRTRGRLAFGNGIAHARYGSLSDSPRRGELKYVPNGEVRESHYHVTAVAAATGAQELLYARRLRTSAALL</sequence>
<proteinExistence type="predicted"/>
<protein>
    <submittedName>
        <fullName evidence="2">Uncharacterized protein</fullName>
    </submittedName>
</protein>
<dbReference type="Proteomes" id="UP001177023">
    <property type="component" value="Unassembled WGS sequence"/>
</dbReference>
<evidence type="ECO:0000256" key="1">
    <source>
        <dbReference type="SAM" id="MobiDB-lite"/>
    </source>
</evidence>
<organism evidence="2 3">
    <name type="scientific">Mesorhabditis spiculigera</name>
    <dbReference type="NCBI Taxonomy" id="96644"/>
    <lineage>
        <taxon>Eukaryota</taxon>
        <taxon>Metazoa</taxon>
        <taxon>Ecdysozoa</taxon>
        <taxon>Nematoda</taxon>
        <taxon>Chromadorea</taxon>
        <taxon>Rhabditida</taxon>
        <taxon>Rhabditina</taxon>
        <taxon>Rhabditomorpha</taxon>
        <taxon>Rhabditoidea</taxon>
        <taxon>Rhabditidae</taxon>
        <taxon>Mesorhabditinae</taxon>
        <taxon>Mesorhabditis</taxon>
    </lineage>
</organism>